<dbReference type="SUPFAM" id="SSF56784">
    <property type="entry name" value="HAD-like"/>
    <property type="match status" value="1"/>
</dbReference>
<name>A0A1U7CJ70_9BACT</name>
<sequence>MPQAHPVVFLLDVDNTLLDNDQIVVDLKRHLTEAFGSECEKRYWAIFEENRAAVGYADYLSALQRYRIENPHNPHILKLSYFLLEYPFADRLFPGALEVIARFNSWGQSVILSDGDVVFQPRKIERSGLYSAVDERALIYVHKEQQLDDVEMRYPARHYVLVDDKLRLLNAVKKVWGPRVTTVFPRQGHYAHDPKLLTAYPPADVTVERIEDLLLYDLSTLLAAAQAGGGALGSSG</sequence>
<accession>A0A1U7CJ70</accession>
<reference evidence="2" key="1">
    <citation type="submission" date="2016-12" db="EMBL/GenBank/DDBJ databases">
        <title>Comparative genomics of four Isosphaeraceae planctomycetes: a common pool of plasmids and glycoside hydrolase genes.</title>
        <authorList>
            <person name="Ivanova A."/>
        </authorList>
    </citation>
    <scope>NUCLEOTIDE SEQUENCE [LARGE SCALE GENOMIC DNA]</scope>
    <source>
        <strain evidence="2">PX4</strain>
    </source>
</reference>
<dbReference type="Gene3D" id="1.10.286.50">
    <property type="match status" value="1"/>
</dbReference>
<dbReference type="OrthoDB" id="152220at2"/>
<dbReference type="AlphaFoldDB" id="A0A1U7CJ70"/>
<dbReference type="Pfam" id="PF00702">
    <property type="entry name" value="Hydrolase"/>
    <property type="match status" value="1"/>
</dbReference>
<evidence type="ECO:0000313" key="2">
    <source>
        <dbReference type="Proteomes" id="UP000186309"/>
    </source>
</evidence>
<dbReference type="InterPro" id="IPR036412">
    <property type="entry name" value="HAD-like_sf"/>
</dbReference>
<dbReference type="EMBL" id="CP019082">
    <property type="protein sequence ID" value="APW58990.1"/>
    <property type="molecule type" value="Genomic_DNA"/>
</dbReference>
<dbReference type="RefSeq" id="WP_076343225.1">
    <property type="nucleotide sequence ID" value="NZ_CP019082.1"/>
</dbReference>
<evidence type="ECO:0008006" key="3">
    <source>
        <dbReference type="Google" id="ProtNLM"/>
    </source>
</evidence>
<dbReference type="KEGG" id="pbor:BSF38_00403"/>
<evidence type="ECO:0000313" key="1">
    <source>
        <dbReference type="EMBL" id="APW58990.1"/>
    </source>
</evidence>
<dbReference type="Proteomes" id="UP000186309">
    <property type="component" value="Chromosome"/>
</dbReference>
<organism evidence="1 2">
    <name type="scientific">Paludisphaera borealis</name>
    <dbReference type="NCBI Taxonomy" id="1387353"/>
    <lineage>
        <taxon>Bacteria</taxon>
        <taxon>Pseudomonadati</taxon>
        <taxon>Planctomycetota</taxon>
        <taxon>Planctomycetia</taxon>
        <taxon>Isosphaerales</taxon>
        <taxon>Isosphaeraceae</taxon>
        <taxon>Paludisphaera</taxon>
    </lineage>
</organism>
<gene>
    <name evidence="1" type="ORF">BSF38_00403</name>
</gene>
<dbReference type="InterPro" id="IPR023214">
    <property type="entry name" value="HAD_sf"/>
</dbReference>
<proteinExistence type="predicted"/>
<protein>
    <recommendedName>
        <fullName evidence="3">Phosphoglycolate phosphatase</fullName>
    </recommendedName>
</protein>
<dbReference type="STRING" id="1387353.BSF38_00403"/>
<keyword evidence="2" id="KW-1185">Reference proteome</keyword>
<dbReference type="Gene3D" id="3.40.50.1000">
    <property type="entry name" value="HAD superfamily/HAD-like"/>
    <property type="match status" value="1"/>
</dbReference>